<keyword evidence="7" id="KW-0496">Mitochondrion</keyword>
<dbReference type="SUPFAM" id="SSF89095">
    <property type="entry name" value="GatB/YqeY motif"/>
    <property type="match status" value="1"/>
</dbReference>
<dbReference type="InterPro" id="IPR003789">
    <property type="entry name" value="Asn/Gln_tRNA_amidoTrase-B-like"/>
</dbReference>
<dbReference type="SUPFAM" id="SSF55931">
    <property type="entry name" value="Glutamine synthetase/guanido kinase"/>
    <property type="match status" value="1"/>
</dbReference>
<evidence type="ECO:0000313" key="10">
    <source>
        <dbReference type="Proteomes" id="UP001152798"/>
    </source>
</evidence>
<organism evidence="9 10">
    <name type="scientific">Nezara viridula</name>
    <name type="common">Southern green stink bug</name>
    <name type="synonym">Cimex viridulus</name>
    <dbReference type="NCBI Taxonomy" id="85310"/>
    <lineage>
        <taxon>Eukaryota</taxon>
        <taxon>Metazoa</taxon>
        <taxon>Ecdysozoa</taxon>
        <taxon>Arthropoda</taxon>
        <taxon>Hexapoda</taxon>
        <taxon>Insecta</taxon>
        <taxon>Pterygota</taxon>
        <taxon>Neoptera</taxon>
        <taxon>Paraneoptera</taxon>
        <taxon>Hemiptera</taxon>
        <taxon>Heteroptera</taxon>
        <taxon>Panheteroptera</taxon>
        <taxon>Pentatomomorpha</taxon>
        <taxon>Pentatomoidea</taxon>
        <taxon>Pentatomidae</taxon>
        <taxon>Pentatominae</taxon>
        <taxon>Nezara</taxon>
    </lineage>
</organism>
<dbReference type="HAMAP" id="MF_00121">
    <property type="entry name" value="GatB"/>
    <property type="match status" value="1"/>
</dbReference>
<evidence type="ECO:0000313" key="9">
    <source>
        <dbReference type="EMBL" id="CAH1389361.1"/>
    </source>
</evidence>
<dbReference type="Gene3D" id="1.10.10.410">
    <property type="match status" value="1"/>
</dbReference>
<reference evidence="9" key="1">
    <citation type="submission" date="2022-01" db="EMBL/GenBank/DDBJ databases">
        <authorList>
            <person name="King R."/>
        </authorList>
    </citation>
    <scope>NUCLEOTIDE SEQUENCE</scope>
</reference>
<keyword evidence="3 7" id="KW-0547">Nucleotide-binding</keyword>
<dbReference type="InterPro" id="IPR014746">
    <property type="entry name" value="Gln_synth/guanido_kin_cat_dom"/>
</dbReference>
<evidence type="ECO:0000256" key="4">
    <source>
        <dbReference type="ARBA" id="ARBA00022840"/>
    </source>
</evidence>
<dbReference type="NCBIfam" id="TIGR00133">
    <property type="entry name" value="gatB"/>
    <property type="match status" value="1"/>
</dbReference>
<dbReference type="EMBL" id="OV725077">
    <property type="protein sequence ID" value="CAH1389361.1"/>
    <property type="molecule type" value="Genomic_DNA"/>
</dbReference>
<dbReference type="Pfam" id="PF02934">
    <property type="entry name" value="GatB_N"/>
    <property type="match status" value="1"/>
</dbReference>
<gene>
    <name evidence="9" type="ORF">NEZAVI_LOCUS780</name>
</gene>
<dbReference type="NCBIfam" id="NF004012">
    <property type="entry name" value="PRK05477.1-2"/>
    <property type="match status" value="1"/>
</dbReference>
<dbReference type="EC" id="6.3.5.-" evidence="7"/>
<dbReference type="SMART" id="SM00845">
    <property type="entry name" value="GatB_Yqey"/>
    <property type="match status" value="1"/>
</dbReference>
<keyword evidence="10" id="KW-1185">Reference proteome</keyword>
<dbReference type="GO" id="GO:0050567">
    <property type="term" value="F:glutaminyl-tRNA synthase (glutamine-hydrolyzing) activity"/>
    <property type="evidence" value="ECO:0007669"/>
    <property type="project" value="UniProtKB-UniRule"/>
</dbReference>
<dbReference type="GO" id="GO:0032543">
    <property type="term" value="P:mitochondrial translation"/>
    <property type="evidence" value="ECO:0007669"/>
    <property type="project" value="UniProtKB-UniRule"/>
</dbReference>
<dbReference type="NCBIfam" id="NF004014">
    <property type="entry name" value="PRK05477.1-4"/>
    <property type="match status" value="1"/>
</dbReference>
<protein>
    <recommendedName>
        <fullName evidence="7">Glutamyl-tRNA(Gln) amidotransferase subunit B, mitochondrial</fullName>
        <shortName evidence="7">Glu-AdT subunit B</shortName>
        <ecNumber evidence="7">6.3.5.-</ecNumber>
    </recommendedName>
</protein>
<dbReference type="InterPro" id="IPR006075">
    <property type="entry name" value="Asn/Gln-tRNA_Trfase_suB/E_cat"/>
</dbReference>
<name>A0A9P0E8I9_NEZVI</name>
<dbReference type="GO" id="GO:0070681">
    <property type="term" value="P:glutaminyl-tRNAGln biosynthesis via transamidation"/>
    <property type="evidence" value="ECO:0007669"/>
    <property type="project" value="UniProtKB-UniRule"/>
</dbReference>
<dbReference type="Pfam" id="PF02637">
    <property type="entry name" value="GatB_Yqey"/>
    <property type="match status" value="1"/>
</dbReference>
<dbReference type="InterPro" id="IPR023168">
    <property type="entry name" value="GatB_Yqey_C_2"/>
</dbReference>
<comment type="subcellular location">
    <subcellularLocation>
        <location evidence="7">Mitochondrion</location>
    </subcellularLocation>
</comment>
<dbReference type="InterPro" id="IPR017959">
    <property type="entry name" value="Asn/Gln-tRNA_amidoTrfase_suB/E"/>
</dbReference>
<dbReference type="GO" id="GO:0030956">
    <property type="term" value="C:glutamyl-tRNA(Gln) amidotransferase complex"/>
    <property type="evidence" value="ECO:0007669"/>
    <property type="project" value="UniProtKB-UniRule"/>
</dbReference>
<evidence type="ECO:0000256" key="7">
    <source>
        <dbReference type="HAMAP-Rule" id="MF_03147"/>
    </source>
</evidence>
<evidence type="ECO:0000256" key="5">
    <source>
        <dbReference type="ARBA" id="ARBA00022917"/>
    </source>
</evidence>
<keyword evidence="5 7" id="KW-0648">Protein biosynthesis</keyword>
<feature type="domain" description="Asn/Gln amidotransferase" evidence="8">
    <location>
        <begin position="366"/>
        <end position="516"/>
    </location>
</feature>
<evidence type="ECO:0000259" key="8">
    <source>
        <dbReference type="SMART" id="SM00845"/>
    </source>
</evidence>
<evidence type="ECO:0000256" key="2">
    <source>
        <dbReference type="ARBA" id="ARBA00022598"/>
    </source>
</evidence>
<comment type="function">
    <text evidence="7">Allows the formation of correctly charged Gln-tRNA(Gln) through the transamidation of misacylated Glu-tRNA(Gln) in the mitochondria. The reaction takes place in the presence of glutamine and ATP through an activated gamma-phospho-Glu-tRNA(Gln).</text>
</comment>
<dbReference type="InterPro" id="IPR004413">
    <property type="entry name" value="GatB"/>
</dbReference>
<keyword evidence="4 7" id="KW-0067">ATP-binding</keyword>
<accession>A0A9P0E8I9</accession>
<comment type="subunit">
    <text evidence="7">Subunit of the heterotrimeric GatCAB amidotransferase (AdT) complex, composed of A, B and C subunits.</text>
</comment>
<dbReference type="GO" id="GO:0005739">
    <property type="term" value="C:mitochondrion"/>
    <property type="evidence" value="ECO:0007669"/>
    <property type="project" value="UniProtKB-SubCell"/>
</dbReference>
<comment type="similarity">
    <text evidence="1 7">Belongs to the GatB/GatE family. GatB subfamily.</text>
</comment>
<dbReference type="PANTHER" id="PTHR11659">
    <property type="entry name" value="GLUTAMYL-TRNA GLN AMIDOTRANSFERASE SUBUNIT B MITOCHONDRIAL AND PROKARYOTIC PET112-RELATED"/>
    <property type="match status" value="1"/>
</dbReference>
<keyword evidence="2 7" id="KW-0436">Ligase</keyword>
<dbReference type="AlphaFoldDB" id="A0A9P0E8I9"/>
<sequence length="518" mass="57990">MRLMNLIRGSQHRNLAQLSDIIIAEKRSKWIPVVGLEIHVQLKSNAKLFSPSTTIFGAPANTNVSLFDAAIPGTLPVLNKKCVELGVYTALALSCDVNSVSFFDRKHYFYADLPAGYQITQQRAPLACNGQLEFPVYQPGVHKKPYTKLSKIHQMQLEQDSGKSLYDINGRNLVDLNRAGVPLIEIVFAPDLSDGYEAAALVKELILILRRIETCSCKMEEGALRIDANVSVHKEGESLGIRTETKNIGSIRGVSHAVNYEIKRQIDLLESGGMVTNETRAWDAFLDETVPMRDKEMKQDYRFMPEPNLPPLRLDSMENTEENISVSKLKQSLPELPAESREKLAKSFDLLPETVIQLVNIEDLFLIFNSIMKENKNRNAKTVATILLVELMTLINKGLTDFNDGKFNEVKLGNIVDLIQSGDININIAKLVMEEIANGNNNSPKEIITALGLWQVKDTDELTQICIKIIKDNPEIVNQYKKGKKKVLFALLGKVASETNKKAKMDVVAELLKEMLKD</sequence>
<comment type="catalytic activity">
    <reaction evidence="6 7">
        <text>L-glutamyl-tRNA(Gln) + L-glutamine + ATP + H2O = L-glutaminyl-tRNA(Gln) + L-glutamate + ADP + phosphate + H(+)</text>
        <dbReference type="Rhea" id="RHEA:17521"/>
        <dbReference type="Rhea" id="RHEA-COMP:9681"/>
        <dbReference type="Rhea" id="RHEA-COMP:9684"/>
        <dbReference type="ChEBI" id="CHEBI:15377"/>
        <dbReference type="ChEBI" id="CHEBI:15378"/>
        <dbReference type="ChEBI" id="CHEBI:29985"/>
        <dbReference type="ChEBI" id="CHEBI:30616"/>
        <dbReference type="ChEBI" id="CHEBI:43474"/>
        <dbReference type="ChEBI" id="CHEBI:58359"/>
        <dbReference type="ChEBI" id="CHEBI:78520"/>
        <dbReference type="ChEBI" id="CHEBI:78521"/>
        <dbReference type="ChEBI" id="CHEBI:456216"/>
    </reaction>
</comment>
<dbReference type="PANTHER" id="PTHR11659:SF0">
    <property type="entry name" value="GLUTAMYL-TRNA(GLN) AMIDOTRANSFERASE SUBUNIT B, MITOCHONDRIAL"/>
    <property type="match status" value="1"/>
</dbReference>
<proteinExistence type="inferred from homology"/>
<evidence type="ECO:0000256" key="6">
    <source>
        <dbReference type="ARBA" id="ARBA00047913"/>
    </source>
</evidence>
<evidence type="ECO:0000256" key="1">
    <source>
        <dbReference type="ARBA" id="ARBA00005306"/>
    </source>
</evidence>
<dbReference type="InterPro" id="IPR018027">
    <property type="entry name" value="Asn/Gln_amidotransferase"/>
</dbReference>
<dbReference type="Proteomes" id="UP001152798">
    <property type="component" value="Chromosome 1"/>
</dbReference>
<dbReference type="GO" id="GO:0005524">
    <property type="term" value="F:ATP binding"/>
    <property type="evidence" value="ECO:0007669"/>
    <property type="project" value="UniProtKB-KW"/>
</dbReference>
<evidence type="ECO:0000256" key="3">
    <source>
        <dbReference type="ARBA" id="ARBA00022741"/>
    </source>
</evidence>
<dbReference type="OrthoDB" id="1722066at2759"/>